<feature type="transmembrane region" description="Helical" evidence="1">
    <location>
        <begin position="16"/>
        <end position="38"/>
    </location>
</feature>
<gene>
    <name evidence="2" type="ORF">KUTeg_005931</name>
</gene>
<proteinExistence type="predicted"/>
<evidence type="ECO:0000256" key="1">
    <source>
        <dbReference type="SAM" id="Phobius"/>
    </source>
</evidence>
<comment type="caution">
    <text evidence="2">The sequence shown here is derived from an EMBL/GenBank/DDBJ whole genome shotgun (WGS) entry which is preliminary data.</text>
</comment>
<keyword evidence="1" id="KW-0812">Transmembrane</keyword>
<reference evidence="2 3" key="1">
    <citation type="submission" date="2022-12" db="EMBL/GenBank/DDBJ databases">
        <title>Chromosome-level genome of Tegillarca granosa.</title>
        <authorList>
            <person name="Kim J."/>
        </authorList>
    </citation>
    <scope>NUCLEOTIDE SEQUENCE [LARGE SCALE GENOMIC DNA]</scope>
    <source>
        <strain evidence="2">Teg-2019</strain>
        <tissue evidence="2">Adductor muscle</tissue>
    </source>
</reference>
<dbReference type="Proteomes" id="UP001217089">
    <property type="component" value="Unassembled WGS sequence"/>
</dbReference>
<name>A0ABQ9FGU7_TEGGR</name>
<accession>A0ABQ9FGU7</accession>
<protein>
    <submittedName>
        <fullName evidence="2">Uncharacterized protein</fullName>
    </submittedName>
</protein>
<organism evidence="2 3">
    <name type="scientific">Tegillarca granosa</name>
    <name type="common">Malaysian cockle</name>
    <name type="synonym">Anadara granosa</name>
    <dbReference type="NCBI Taxonomy" id="220873"/>
    <lineage>
        <taxon>Eukaryota</taxon>
        <taxon>Metazoa</taxon>
        <taxon>Spiralia</taxon>
        <taxon>Lophotrochozoa</taxon>
        <taxon>Mollusca</taxon>
        <taxon>Bivalvia</taxon>
        <taxon>Autobranchia</taxon>
        <taxon>Pteriomorphia</taxon>
        <taxon>Arcoida</taxon>
        <taxon>Arcoidea</taxon>
        <taxon>Arcidae</taxon>
        <taxon>Tegillarca</taxon>
    </lineage>
</organism>
<sequence>MEIETLIVQKDISKRAVYAIALLVNIETVMFHQLLYCLARMKTSQTKAEPATQTQSRGLHSTLYNQNQVMYPIYAIGEVDVYYLFLSLTSPAGTDDVVKTEFGRYPTCSSIGIMQKLTTNFVLNIYDAEDFSPLTVKML</sequence>
<keyword evidence="3" id="KW-1185">Reference proteome</keyword>
<dbReference type="EMBL" id="JARBDR010000327">
    <property type="protein sequence ID" value="KAJ8316524.1"/>
    <property type="molecule type" value="Genomic_DNA"/>
</dbReference>
<keyword evidence="1" id="KW-0472">Membrane</keyword>
<keyword evidence="1" id="KW-1133">Transmembrane helix</keyword>
<evidence type="ECO:0000313" key="2">
    <source>
        <dbReference type="EMBL" id="KAJ8316524.1"/>
    </source>
</evidence>
<evidence type="ECO:0000313" key="3">
    <source>
        <dbReference type="Proteomes" id="UP001217089"/>
    </source>
</evidence>